<feature type="domain" description="CFEM" evidence="8">
    <location>
        <begin position="26"/>
        <end position="135"/>
    </location>
</feature>
<keyword evidence="2" id="KW-0964">Secreted</keyword>
<feature type="chain" id="PRO_5034898213" evidence="7">
    <location>
        <begin position="17"/>
        <end position="189"/>
    </location>
</feature>
<dbReference type="AlphaFoldDB" id="A0A8H6W5M0"/>
<evidence type="ECO:0000256" key="7">
    <source>
        <dbReference type="SAM" id="SignalP"/>
    </source>
</evidence>
<evidence type="ECO:0000256" key="3">
    <source>
        <dbReference type="ARBA" id="ARBA00022729"/>
    </source>
</evidence>
<feature type="region of interest" description="Disordered" evidence="5">
    <location>
        <begin position="18"/>
        <end position="41"/>
    </location>
</feature>
<evidence type="ECO:0000313" key="9">
    <source>
        <dbReference type="EMBL" id="KAF7303691.1"/>
    </source>
</evidence>
<keyword evidence="4" id="KW-1015">Disulfide bond</keyword>
<dbReference type="Pfam" id="PF05730">
    <property type="entry name" value="CFEM"/>
    <property type="match status" value="1"/>
</dbReference>
<dbReference type="RefSeq" id="XP_037220663.1">
    <property type="nucleotide sequence ID" value="XM_037362742.1"/>
</dbReference>
<proteinExistence type="predicted"/>
<dbReference type="OrthoDB" id="4505683at2759"/>
<keyword evidence="6" id="KW-0812">Transmembrane</keyword>
<evidence type="ECO:0000313" key="10">
    <source>
        <dbReference type="Proteomes" id="UP000636479"/>
    </source>
</evidence>
<dbReference type="GO" id="GO:0005576">
    <property type="term" value="C:extracellular region"/>
    <property type="evidence" value="ECO:0007669"/>
    <property type="project" value="UniProtKB-SubCell"/>
</dbReference>
<dbReference type="GeneID" id="59345258"/>
<feature type="compositionally biased region" description="Low complexity" evidence="5">
    <location>
        <begin position="137"/>
        <end position="160"/>
    </location>
</feature>
<keyword evidence="10" id="KW-1185">Reference proteome</keyword>
<comment type="subcellular location">
    <subcellularLocation>
        <location evidence="1">Secreted</location>
    </subcellularLocation>
</comment>
<dbReference type="InterPro" id="IPR008427">
    <property type="entry name" value="Extracellular_membr_CFEM_dom"/>
</dbReference>
<organism evidence="9 10">
    <name type="scientific">Mycena indigotica</name>
    <dbReference type="NCBI Taxonomy" id="2126181"/>
    <lineage>
        <taxon>Eukaryota</taxon>
        <taxon>Fungi</taxon>
        <taxon>Dikarya</taxon>
        <taxon>Basidiomycota</taxon>
        <taxon>Agaricomycotina</taxon>
        <taxon>Agaricomycetes</taxon>
        <taxon>Agaricomycetidae</taxon>
        <taxon>Agaricales</taxon>
        <taxon>Marasmiineae</taxon>
        <taxon>Mycenaceae</taxon>
        <taxon>Mycena</taxon>
    </lineage>
</organism>
<feature type="compositionally biased region" description="Low complexity" evidence="5">
    <location>
        <begin position="18"/>
        <end position="34"/>
    </location>
</feature>
<feature type="transmembrane region" description="Helical" evidence="6">
    <location>
        <begin position="165"/>
        <end position="188"/>
    </location>
</feature>
<keyword evidence="6" id="KW-0472">Membrane</keyword>
<evidence type="ECO:0000256" key="4">
    <source>
        <dbReference type="ARBA" id="ARBA00023157"/>
    </source>
</evidence>
<dbReference type="PROSITE" id="PS52012">
    <property type="entry name" value="CFEM"/>
    <property type="match status" value="1"/>
</dbReference>
<comment type="caution">
    <text evidence="9">The sequence shown here is derived from an EMBL/GenBank/DDBJ whole genome shotgun (WGS) entry which is preliminary data.</text>
</comment>
<feature type="region of interest" description="Disordered" evidence="5">
    <location>
        <begin position="128"/>
        <end position="160"/>
    </location>
</feature>
<dbReference type="Proteomes" id="UP000636479">
    <property type="component" value="Unassembled WGS sequence"/>
</dbReference>
<accession>A0A8H6W5M0</accession>
<evidence type="ECO:0000256" key="6">
    <source>
        <dbReference type="SAM" id="Phobius"/>
    </source>
</evidence>
<reference evidence="9" key="1">
    <citation type="submission" date="2020-05" db="EMBL/GenBank/DDBJ databases">
        <title>Mycena genomes resolve the evolution of fungal bioluminescence.</title>
        <authorList>
            <person name="Tsai I.J."/>
        </authorList>
    </citation>
    <scope>NUCLEOTIDE SEQUENCE</scope>
    <source>
        <strain evidence="9">171206Taipei</strain>
    </source>
</reference>
<keyword evidence="6" id="KW-1133">Transmembrane helix</keyword>
<evidence type="ECO:0000259" key="8">
    <source>
        <dbReference type="PROSITE" id="PS52012"/>
    </source>
</evidence>
<evidence type="ECO:0000256" key="1">
    <source>
        <dbReference type="ARBA" id="ARBA00004613"/>
    </source>
</evidence>
<evidence type="ECO:0000256" key="2">
    <source>
        <dbReference type="ARBA" id="ARBA00022525"/>
    </source>
</evidence>
<sequence length="189" mass="18023">MRFTVALLAFAATAFAQSSSGPASSLPVSGAPSGTGSAPLPSGSADISALTPCIIGCLTAAGQATVCNTFTNVTCVCTNADFQQKSASCFQGECKAAELAPAMALQQSQCAAAGLSATARPTASAPFLPSNPAADISRSGSPSGSAASRAPSSSGSAPPSAAAPLALPGMGLVSAVSIVAVLIGAAAVF</sequence>
<dbReference type="EMBL" id="JACAZF010000005">
    <property type="protein sequence ID" value="KAF7303691.1"/>
    <property type="molecule type" value="Genomic_DNA"/>
</dbReference>
<gene>
    <name evidence="9" type="ORF">MIND_00598500</name>
</gene>
<feature type="signal peptide" evidence="7">
    <location>
        <begin position="1"/>
        <end position="16"/>
    </location>
</feature>
<keyword evidence="3 7" id="KW-0732">Signal</keyword>
<name>A0A8H6W5M0_9AGAR</name>
<evidence type="ECO:0000256" key="5">
    <source>
        <dbReference type="SAM" id="MobiDB-lite"/>
    </source>
</evidence>
<protein>
    <submittedName>
        <fullName evidence="9">CFEM domain-containing protein</fullName>
    </submittedName>
</protein>